<dbReference type="GO" id="GO:0005840">
    <property type="term" value="C:ribosome"/>
    <property type="evidence" value="ECO:0007669"/>
    <property type="project" value="UniProtKB-KW"/>
</dbReference>
<sequence length="605" mass="69255">MDSTDMKYKDEMPIKTINRIRDILGEVGLLTVESSWKNSVNGFYSVSVVIDNTDLLTNGKGTSVEFALASAYGEMMERLQNLCYYRLSLDVKPQIMEYLDFYYAPDEKPMSIDEFLASDEDWIKTQLSRANSSLDKRELLKNWQTMSYEQIPADFIALPYCNLNSKRISHIPVKMASMMYMSNGMCAGNSPEEALVQGISEIMERYANKRILRERIVPPTIPWDYIVKFPKIEAMITALEKSGNFEVILKDCSLGQKLPVVGVVLVNKNDQSYFVKFGAHPKFEIAAERTLTELLQGQDIKWMMGVKEFSFRSPADDPENYMGILVTGSGIYPTEFFSHNFSYPFNGFEEITITTNKEMLAYMVDRLAQLGCETYVRDVSFLGFPSYHIIVPGLSEIEEFDDLRPITNYAAFNTFKRLVRNIDCLDDTGAATIIDFLQNMNYSPGASVMDLINLPVRSKAFPWYYSNADLFVTALNCWKGDTNKAYESFTKFWDYTQHANPQRQVITYYKCVRDFLATKIKGLTEKDAVSTLSVFYPMEVIQGVVAEFNSPAEILSYQGQLNCWNCENCQFSSQCLYPPMEQVFKILKERYAASTIDQNDLKKLI</sequence>
<dbReference type="Gene3D" id="3.30.1330.230">
    <property type="match status" value="1"/>
</dbReference>
<dbReference type="RefSeq" id="WP_177173656.1">
    <property type="nucleotide sequence ID" value="NZ_FODY01000027.1"/>
</dbReference>
<dbReference type="Pfam" id="PF02624">
    <property type="entry name" value="YcaO"/>
    <property type="match status" value="1"/>
</dbReference>
<dbReference type="InterPro" id="IPR003776">
    <property type="entry name" value="YcaO-like_dom"/>
</dbReference>
<keyword evidence="3" id="KW-1185">Reference proteome</keyword>
<evidence type="ECO:0000259" key="1">
    <source>
        <dbReference type="PROSITE" id="PS51664"/>
    </source>
</evidence>
<dbReference type="Gene3D" id="3.30.160.660">
    <property type="match status" value="1"/>
</dbReference>
<evidence type="ECO:0000313" key="3">
    <source>
        <dbReference type="Proteomes" id="UP000198847"/>
    </source>
</evidence>
<dbReference type="Proteomes" id="UP000198847">
    <property type="component" value="Unassembled WGS sequence"/>
</dbReference>
<dbReference type="STRING" id="112903.SAMN04490178_12719"/>
<accession>A0A1H8XQ13</accession>
<dbReference type="PROSITE" id="PS51664">
    <property type="entry name" value="YCAO"/>
    <property type="match status" value="1"/>
</dbReference>
<protein>
    <submittedName>
        <fullName evidence="2">Ribosomal protein S12 methylthiotransferase accessory factor</fullName>
    </submittedName>
</protein>
<feature type="domain" description="YcaO" evidence="1">
    <location>
        <begin position="59"/>
        <end position="437"/>
    </location>
</feature>
<gene>
    <name evidence="2" type="ORF">SAMN04490178_12719</name>
</gene>
<dbReference type="Gene3D" id="3.30.40.250">
    <property type="match status" value="1"/>
</dbReference>
<dbReference type="PANTHER" id="PTHR37809:SF1">
    <property type="entry name" value="RIBOSOMAL PROTEIN S12 METHYLTHIOTRANSFERASE ACCESSORY FACTOR YCAO"/>
    <property type="match status" value="1"/>
</dbReference>
<name>A0A1H8XQ13_9FIRM</name>
<dbReference type="GO" id="GO:0016740">
    <property type="term" value="F:transferase activity"/>
    <property type="evidence" value="ECO:0007669"/>
    <property type="project" value="UniProtKB-KW"/>
</dbReference>
<reference evidence="2 3" key="1">
    <citation type="submission" date="2016-10" db="EMBL/GenBank/DDBJ databases">
        <authorList>
            <person name="de Groot N.N."/>
        </authorList>
    </citation>
    <scope>NUCLEOTIDE SEQUENCE [LARGE SCALE GENOMIC DNA]</scope>
    <source>
        <strain evidence="2 3">DSM 13305</strain>
    </source>
</reference>
<organism evidence="2 3">
    <name type="scientific">Propionispora vibrioides</name>
    <dbReference type="NCBI Taxonomy" id="112903"/>
    <lineage>
        <taxon>Bacteria</taxon>
        <taxon>Bacillati</taxon>
        <taxon>Bacillota</taxon>
        <taxon>Negativicutes</taxon>
        <taxon>Selenomonadales</taxon>
        <taxon>Sporomusaceae</taxon>
        <taxon>Propionispora</taxon>
    </lineage>
</organism>
<keyword evidence="2" id="KW-0689">Ribosomal protein</keyword>
<evidence type="ECO:0000313" key="2">
    <source>
        <dbReference type="EMBL" id="SEP41861.1"/>
    </source>
</evidence>
<dbReference type="EMBL" id="FODY01000027">
    <property type="protein sequence ID" value="SEP41861.1"/>
    <property type="molecule type" value="Genomic_DNA"/>
</dbReference>
<keyword evidence="2" id="KW-0687">Ribonucleoprotein</keyword>
<dbReference type="NCBIfam" id="TIGR00702">
    <property type="entry name" value="YcaO-type kinase domain"/>
    <property type="match status" value="1"/>
</dbReference>
<keyword evidence="2" id="KW-0808">Transferase</keyword>
<proteinExistence type="predicted"/>
<dbReference type="PANTHER" id="PTHR37809">
    <property type="entry name" value="RIBOSOMAL PROTEIN S12 METHYLTHIOTRANSFERASE ACCESSORY FACTOR YCAO"/>
    <property type="match status" value="1"/>
</dbReference>
<dbReference type="AlphaFoldDB" id="A0A1H8XQ13"/>